<dbReference type="Gene3D" id="1.10.1270.10">
    <property type="entry name" value="TrpR-like"/>
    <property type="match status" value="1"/>
</dbReference>
<sequence length="183" mass="21567">MMIVICRIYTYINVKTVKNRLTKQQQEGLLIKLARAVASVNRAEEGAKFLRDLLSEPEVFMLARRLQIAELLMDGLTYEQIREELNVGYNTIAKVQTWLELYGDGYRTVINRTIKNKVEKNINEPFTKLKRKYPISFWPQLLLEEMIRNANQREKQRLRNVVEGLRNKTQLSRELTKLLAKIN</sequence>
<dbReference type="InterPro" id="IPR000831">
    <property type="entry name" value="Trp_repress"/>
</dbReference>
<dbReference type="PANTHER" id="PTHR40080">
    <property type="entry name" value="LMO1763 PROTEIN"/>
    <property type="match status" value="1"/>
</dbReference>
<evidence type="ECO:0000313" key="2">
    <source>
        <dbReference type="Proteomes" id="UP000177682"/>
    </source>
</evidence>
<protein>
    <recommendedName>
        <fullName evidence="3">TrpR like protein, YerC/YecD</fullName>
    </recommendedName>
</protein>
<dbReference type="AlphaFoldDB" id="A0A1F5PK96"/>
<reference evidence="1 2" key="1">
    <citation type="journal article" date="2016" name="Nat. Commun.">
        <title>Thousands of microbial genomes shed light on interconnected biogeochemical processes in an aquifer system.</title>
        <authorList>
            <person name="Anantharaman K."/>
            <person name="Brown C.T."/>
            <person name="Hug L.A."/>
            <person name="Sharon I."/>
            <person name="Castelle C.J."/>
            <person name="Probst A.J."/>
            <person name="Thomas B.C."/>
            <person name="Singh A."/>
            <person name="Wilkins M.J."/>
            <person name="Karaoz U."/>
            <person name="Brodie E.L."/>
            <person name="Williams K.H."/>
            <person name="Hubbard S.S."/>
            <person name="Banfield J.F."/>
        </authorList>
    </citation>
    <scope>NUCLEOTIDE SEQUENCE [LARGE SCALE GENOMIC DNA]</scope>
</reference>
<dbReference type="Proteomes" id="UP000177682">
    <property type="component" value="Unassembled WGS sequence"/>
</dbReference>
<dbReference type="PANTHER" id="PTHR40080:SF1">
    <property type="entry name" value="TRPR-LIKE PROTEIN YERC_YECD"/>
    <property type="match status" value="1"/>
</dbReference>
<comment type="caution">
    <text evidence="1">The sequence shown here is derived from an EMBL/GenBank/DDBJ whole genome shotgun (WGS) entry which is preliminary data.</text>
</comment>
<dbReference type="NCBIfam" id="TIGR02531">
    <property type="entry name" value="yecD_yerC"/>
    <property type="match status" value="1"/>
</dbReference>
<evidence type="ECO:0000313" key="1">
    <source>
        <dbReference type="EMBL" id="OGE90346.1"/>
    </source>
</evidence>
<name>A0A1F5PK96_9BACT</name>
<dbReference type="GO" id="GO:0043565">
    <property type="term" value="F:sequence-specific DNA binding"/>
    <property type="evidence" value="ECO:0007669"/>
    <property type="project" value="InterPro"/>
</dbReference>
<accession>A0A1F5PK96</accession>
<dbReference type="InterPro" id="IPR038116">
    <property type="entry name" value="TrpR-like_sf"/>
</dbReference>
<dbReference type="InterPro" id="IPR013368">
    <property type="entry name" value="YecD_YerC"/>
</dbReference>
<evidence type="ECO:0008006" key="3">
    <source>
        <dbReference type="Google" id="ProtNLM"/>
    </source>
</evidence>
<dbReference type="GO" id="GO:0003700">
    <property type="term" value="F:DNA-binding transcription factor activity"/>
    <property type="evidence" value="ECO:0007669"/>
    <property type="project" value="InterPro"/>
</dbReference>
<dbReference type="InterPro" id="IPR010921">
    <property type="entry name" value="Trp_repressor/repl_initiator"/>
</dbReference>
<proteinExistence type="predicted"/>
<gene>
    <name evidence="1" type="ORF">A3E29_04655</name>
</gene>
<dbReference type="SUPFAM" id="SSF48295">
    <property type="entry name" value="TrpR-like"/>
    <property type="match status" value="1"/>
</dbReference>
<organism evidence="1 2">
    <name type="scientific">Candidatus Doudnabacteria bacterium RIFCSPHIGHO2_12_FULL_48_16</name>
    <dbReference type="NCBI Taxonomy" id="1817838"/>
    <lineage>
        <taxon>Bacteria</taxon>
        <taxon>Candidatus Doudnaibacteriota</taxon>
    </lineage>
</organism>
<dbReference type="EMBL" id="MFEY01000007">
    <property type="protein sequence ID" value="OGE90346.1"/>
    <property type="molecule type" value="Genomic_DNA"/>
</dbReference>
<dbReference type="Pfam" id="PF01371">
    <property type="entry name" value="Trp_repressor"/>
    <property type="match status" value="1"/>
</dbReference>